<keyword evidence="3" id="KW-1185">Reference proteome</keyword>
<evidence type="ECO:0000256" key="1">
    <source>
        <dbReference type="SAM" id="SignalP"/>
    </source>
</evidence>
<gene>
    <name evidence="2" type="ORF">DXT99_08620</name>
</gene>
<feature type="signal peptide" evidence="1">
    <location>
        <begin position="1"/>
        <end position="22"/>
    </location>
</feature>
<organism evidence="2 3">
    <name type="scientific">Pontibacter diazotrophicus</name>
    <dbReference type="NCBI Taxonomy" id="1400979"/>
    <lineage>
        <taxon>Bacteria</taxon>
        <taxon>Pseudomonadati</taxon>
        <taxon>Bacteroidota</taxon>
        <taxon>Cytophagia</taxon>
        <taxon>Cytophagales</taxon>
        <taxon>Hymenobacteraceae</taxon>
        <taxon>Pontibacter</taxon>
    </lineage>
</organism>
<dbReference type="PROSITE" id="PS51257">
    <property type="entry name" value="PROKAR_LIPOPROTEIN"/>
    <property type="match status" value="1"/>
</dbReference>
<feature type="chain" id="PRO_5017727345" description="Lipoprotein" evidence="1">
    <location>
        <begin position="23"/>
        <end position="208"/>
    </location>
</feature>
<proteinExistence type="predicted"/>
<sequence>MKVYSIALAALLALAACGSDSADGNYNQVASEDLIDEQVDSDAKTSIDSIAKATTDGKIVFPLPDTLTTLVEQKQPQAQVATLTDQAMISDRLQVDNPLFLRADFNGNNTLDYAVQVLQNDSIHITAFLDYTDQAREVQVASYPARQLNDRWYSVYQLRKAPQDSLVQDPRNQRQVLLPTDGISVVEEERTTLYLMQDGRFIPFDAKK</sequence>
<accession>A0A3D8LF43</accession>
<dbReference type="AlphaFoldDB" id="A0A3D8LF43"/>
<dbReference type="Proteomes" id="UP000256708">
    <property type="component" value="Unassembled WGS sequence"/>
</dbReference>
<evidence type="ECO:0008006" key="4">
    <source>
        <dbReference type="Google" id="ProtNLM"/>
    </source>
</evidence>
<dbReference type="EMBL" id="QRGR01000008">
    <property type="protein sequence ID" value="RDV15542.1"/>
    <property type="molecule type" value="Genomic_DNA"/>
</dbReference>
<reference evidence="3" key="1">
    <citation type="submission" date="2018-08" db="EMBL/GenBank/DDBJ databases">
        <authorList>
            <person name="Liu Z.-W."/>
            <person name="Du Z.-J."/>
        </authorList>
    </citation>
    <scope>NUCLEOTIDE SEQUENCE [LARGE SCALE GENOMIC DNA]</scope>
    <source>
        <strain evidence="3">H4X</strain>
    </source>
</reference>
<protein>
    <recommendedName>
        <fullName evidence="4">Lipoprotein</fullName>
    </recommendedName>
</protein>
<name>A0A3D8LF43_9BACT</name>
<evidence type="ECO:0000313" key="3">
    <source>
        <dbReference type="Proteomes" id="UP000256708"/>
    </source>
</evidence>
<keyword evidence="1" id="KW-0732">Signal</keyword>
<dbReference type="OrthoDB" id="851070at2"/>
<comment type="caution">
    <text evidence="2">The sequence shown here is derived from an EMBL/GenBank/DDBJ whole genome shotgun (WGS) entry which is preliminary data.</text>
</comment>
<evidence type="ECO:0000313" key="2">
    <source>
        <dbReference type="EMBL" id="RDV15542.1"/>
    </source>
</evidence>
<dbReference type="RefSeq" id="WP_115565137.1">
    <property type="nucleotide sequence ID" value="NZ_QRGR01000008.1"/>
</dbReference>